<dbReference type="InterPro" id="IPR028082">
    <property type="entry name" value="Peripla_BP_I"/>
</dbReference>
<dbReference type="AlphaFoldDB" id="A0A9D9EAU6"/>
<comment type="caution">
    <text evidence="5">The sequence shown here is derived from an EMBL/GenBank/DDBJ whole genome shotgun (WGS) entry which is preliminary data.</text>
</comment>
<feature type="domain" description="HTH lacI-type" evidence="4">
    <location>
        <begin position="4"/>
        <end position="58"/>
    </location>
</feature>
<dbReference type="PROSITE" id="PS50932">
    <property type="entry name" value="HTH_LACI_2"/>
    <property type="match status" value="1"/>
</dbReference>
<evidence type="ECO:0000256" key="1">
    <source>
        <dbReference type="ARBA" id="ARBA00023015"/>
    </source>
</evidence>
<dbReference type="PANTHER" id="PTHR30146">
    <property type="entry name" value="LACI-RELATED TRANSCRIPTIONAL REPRESSOR"/>
    <property type="match status" value="1"/>
</dbReference>
<dbReference type="Proteomes" id="UP000823633">
    <property type="component" value="Unassembled WGS sequence"/>
</dbReference>
<evidence type="ECO:0000313" key="5">
    <source>
        <dbReference type="EMBL" id="MBO8443395.1"/>
    </source>
</evidence>
<dbReference type="InterPro" id="IPR046335">
    <property type="entry name" value="LacI/GalR-like_sensor"/>
</dbReference>
<reference evidence="5" key="1">
    <citation type="submission" date="2020-10" db="EMBL/GenBank/DDBJ databases">
        <authorList>
            <person name="Gilroy R."/>
        </authorList>
    </citation>
    <scope>NUCLEOTIDE SEQUENCE</scope>
    <source>
        <strain evidence="5">11167</strain>
    </source>
</reference>
<dbReference type="EMBL" id="JADIMU010000042">
    <property type="protein sequence ID" value="MBO8443395.1"/>
    <property type="molecule type" value="Genomic_DNA"/>
</dbReference>
<dbReference type="SUPFAM" id="SSF53822">
    <property type="entry name" value="Periplasmic binding protein-like I"/>
    <property type="match status" value="1"/>
</dbReference>
<evidence type="ECO:0000256" key="3">
    <source>
        <dbReference type="ARBA" id="ARBA00023163"/>
    </source>
</evidence>
<dbReference type="Pfam" id="PF00356">
    <property type="entry name" value="LacI"/>
    <property type="match status" value="1"/>
</dbReference>
<dbReference type="CDD" id="cd01392">
    <property type="entry name" value="HTH_LacI"/>
    <property type="match status" value="1"/>
</dbReference>
<organism evidence="5 6">
    <name type="scientific">Candidatus Aphodenecus pullistercoris</name>
    <dbReference type="NCBI Taxonomy" id="2840669"/>
    <lineage>
        <taxon>Bacteria</taxon>
        <taxon>Pseudomonadati</taxon>
        <taxon>Spirochaetota</taxon>
        <taxon>Spirochaetia</taxon>
        <taxon>Spirochaetales</taxon>
        <taxon>Candidatus Aphodenecus</taxon>
    </lineage>
</organism>
<dbReference type="InterPro" id="IPR010982">
    <property type="entry name" value="Lambda_DNA-bd_dom_sf"/>
</dbReference>
<evidence type="ECO:0000256" key="2">
    <source>
        <dbReference type="ARBA" id="ARBA00023125"/>
    </source>
</evidence>
<dbReference type="Gene3D" id="3.40.50.2300">
    <property type="match status" value="2"/>
</dbReference>
<evidence type="ECO:0000259" key="4">
    <source>
        <dbReference type="PROSITE" id="PS50932"/>
    </source>
</evidence>
<dbReference type="GO" id="GO:0003700">
    <property type="term" value="F:DNA-binding transcription factor activity"/>
    <property type="evidence" value="ECO:0007669"/>
    <property type="project" value="TreeGrafter"/>
</dbReference>
<keyword evidence="3" id="KW-0804">Transcription</keyword>
<dbReference type="GO" id="GO:0000976">
    <property type="term" value="F:transcription cis-regulatory region binding"/>
    <property type="evidence" value="ECO:0007669"/>
    <property type="project" value="TreeGrafter"/>
</dbReference>
<dbReference type="SUPFAM" id="SSF47413">
    <property type="entry name" value="lambda repressor-like DNA-binding domains"/>
    <property type="match status" value="1"/>
</dbReference>
<reference evidence="5" key="2">
    <citation type="journal article" date="2021" name="PeerJ">
        <title>Extensive microbial diversity within the chicken gut microbiome revealed by metagenomics and culture.</title>
        <authorList>
            <person name="Gilroy R."/>
            <person name="Ravi A."/>
            <person name="Getino M."/>
            <person name="Pursley I."/>
            <person name="Horton D.L."/>
            <person name="Alikhan N.F."/>
            <person name="Baker D."/>
            <person name="Gharbi K."/>
            <person name="Hall N."/>
            <person name="Watson M."/>
            <person name="Adriaenssens E.M."/>
            <person name="Foster-Nyarko E."/>
            <person name="Jarju S."/>
            <person name="Secka A."/>
            <person name="Antonio M."/>
            <person name="Oren A."/>
            <person name="Chaudhuri R.R."/>
            <person name="La Ragione R."/>
            <person name="Hildebrand F."/>
            <person name="Pallen M.J."/>
        </authorList>
    </citation>
    <scope>NUCLEOTIDE SEQUENCE</scope>
    <source>
        <strain evidence="5">11167</strain>
    </source>
</reference>
<dbReference type="InterPro" id="IPR000843">
    <property type="entry name" value="HTH_LacI"/>
</dbReference>
<name>A0A9D9EAU6_9SPIR</name>
<dbReference type="SMART" id="SM00354">
    <property type="entry name" value="HTH_LACI"/>
    <property type="match status" value="1"/>
</dbReference>
<gene>
    <name evidence="5" type="ORF">IAC42_06510</name>
</gene>
<dbReference type="CDD" id="cd06267">
    <property type="entry name" value="PBP1_LacI_sugar_binding-like"/>
    <property type="match status" value="1"/>
</dbReference>
<proteinExistence type="predicted"/>
<sequence length="328" mass="36176">MKKVTRKDVALEAGVSETVVSYVLNSNRPVDGRKKARVLEAVRKLGYVPSPAARSLKGKAARHILFVVDDLVSEYFGSIMGELEKLVVGQGYLFSLASDRGDEGFVDTLCRWSFDGIVIGSATISDADIQRVIDTGMPTVILAMNEYPRFEGRYGQVFTGLRNGTHKAMDCLRRRGRKRIAFVDSFNATGRSVNRSGYRFMGYLECLDGGDEIVVDGCSDSCALRQKLADVYEATRFDALFCRTDRMAAESMLALDAMGLAVPRDVSVVGVNNSRISMYTTPRLTSLAIRKADVASATLELFSRIKECCDPQVLTVQLETDLIERESV</sequence>
<keyword evidence="2 5" id="KW-0238">DNA-binding</keyword>
<dbReference type="Gene3D" id="1.10.260.40">
    <property type="entry name" value="lambda repressor-like DNA-binding domains"/>
    <property type="match status" value="1"/>
</dbReference>
<keyword evidence="1" id="KW-0805">Transcription regulation</keyword>
<dbReference type="Pfam" id="PF13377">
    <property type="entry name" value="Peripla_BP_3"/>
    <property type="match status" value="1"/>
</dbReference>
<dbReference type="PANTHER" id="PTHR30146:SF109">
    <property type="entry name" value="HTH-TYPE TRANSCRIPTIONAL REGULATOR GALS"/>
    <property type="match status" value="1"/>
</dbReference>
<protein>
    <submittedName>
        <fullName evidence="5">LacI family DNA-binding transcriptional regulator</fullName>
    </submittedName>
</protein>
<accession>A0A9D9EAU6</accession>
<evidence type="ECO:0000313" key="6">
    <source>
        <dbReference type="Proteomes" id="UP000823633"/>
    </source>
</evidence>